<evidence type="ECO:0000259" key="8">
    <source>
        <dbReference type="PROSITE" id="PS50125"/>
    </source>
</evidence>
<dbReference type="Gene3D" id="3.30.70.1230">
    <property type="entry name" value="Nucleotide cyclase"/>
    <property type="match status" value="1"/>
</dbReference>
<dbReference type="PANTHER" id="PTHR48111:SF1">
    <property type="entry name" value="TWO-COMPONENT RESPONSE REGULATOR ORR33"/>
    <property type="match status" value="1"/>
</dbReference>
<dbReference type="EMBL" id="JACCAB010000001">
    <property type="protein sequence ID" value="NYG06222.1"/>
    <property type="molecule type" value="Genomic_DNA"/>
</dbReference>
<dbReference type="CDD" id="cd17538">
    <property type="entry name" value="REC_D1_PleD-like"/>
    <property type="match status" value="1"/>
</dbReference>
<name>A0A852WLS0_9MICO</name>
<evidence type="ECO:0000256" key="1">
    <source>
        <dbReference type="ARBA" id="ARBA00022553"/>
    </source>
</evidence>
<dbReference type="SUPFAM" id="SSF55073">
    <property type="entry name" value="Nucleotide cyclase"/>
    <property type="match status" value="1"/>
</dbReference>
<comment type="caution">
    <text evidence="9">The sequence shown here is derived from an EMBL/GenBank/DDBJ whole genome shotgun (WGS) entry which is preliminary data.</text>
</comment>
<evidence type="ECO:0000256" key="6">
    <source>
        <dbReference type="PROSITE-ProRule" id="PRU00169"/>
    </source>
</evidence>
<dbReference type="Pfam" id="PF00211">
    <property type="entry name" value="Guanylate_cyc"/>
    <property type="match status" value="1"/>
</dbReference>
<dbReference type="SMART" id="SM00044">
    <property type="entry name" value="CYCc"/>
    <property type="match status" value="1"/>
</dbReference>
<feature type="domain" description="Guanylate cyclase" evidence="8">
    <location>
        <begin position="206"/>
        <end position="337"/>
    </location>
</feature>
<dbReference type="GO" id="GO:0009190">
    <property type="term" value="P:cyclic nucleotide biosynthetic process"/>
    <property type="evidence" value="ECO:0007669"/>
    <property type="project" value="InterPro"/>
</dbReference>
<dbReference type="InterPro" id="IPR001789">
    <property type="entry name" value="Sig_transdc_resp-reg_receiver"/>
</dbReference>
<sequence length="391" mass="41902">MGDAGTTSDRAATTLPQTGAGTVLVVDDLPQNLRLMEAVLSPRGYTVVSAASGEEALALLAAELPDIILLDVMMPGIDGYETCRRIRSDPSTSFLPVVMVTASGDAQRLRALEAGADDFVTKPLQQAELLARVRSLVRVKRYHDTVTAQAEALAAWNRELEVRVNAQVETLERFGRLRRFLSPQIAGLVVDSGDESFLQSHRCEITATFCDLRGFTPFAETAEPEETMAVLKEYHQALGELVFAYEGTLEHFAGDGLLVFFNDPVPCPDAPERAVRMAVAMRERVTELAQAWRSRGHDLGFGVGIAQGYATLGRVGFPGRYDYAAIGSVTNLAARLCSEAAAGQILATQRVVTGAGAAATSRSVGPLALRGFSRPVDVHEILGLTSAEVAP</sequence>
<dbReference type="GO" id="GO:0004016">
    <property type="term" value="F:adenylate cyclase activity"/>
    <property type="evidence" value="ECO:0007669"/>
    <property type="project" value="UniProtKB-ARBA"/>
</dbReference>
<feature type="domain" description="Response regulatory" evidence="7">
    <location>
        <begin position="22"/>
        <end position="137"/>
    </location>
</feature>
<evidence type="ECO:0000313" key="9">
    <source>
        <dbReference type="EMBL" id="NYG06222.1"/>
    </source>
</evidence>
<dbReference type="RefSeq" id="WP_337794765.1">
    <property type="nucleotide sequence ID" value="NZ_JACCAB010000001.1"/>
</dbReference>
<keyword evidence="4" id="KW-0238">DNA-binding</keyword>
<gene>
    <name evidence="9" type="ORF">BJ986_000709</name>
</gene>
<keyword evidence="5" id="KW-0804">Transcription</keyword>
<dbReference type="InterPro" id="IPR039420">
    <property type="entry name" value="WalR-like"/>
</dbReference>
<reference evidence="9 10" key="1">
    <citation type="submission" date="2020-07" db="EMBL/GenBank/DDBJ databases">
        <title>Sequencing the genomes of 1000 actinobacteria strains.</title>
        <authorList>
            <person name="Klenk H.-P."/>
        </authorList>
    </citation>
    <scope>NUCLEOTIDE SEQUENCE [LARGE SCALE GENOMIC DNA]</scope>
    <source>
        <strain evidence="9 10">DSM 23987</strain>
    </source>
</reference>
<dbReference type="Proteomes" id="UP000573599">
    <property type="component" value="Unassembled WGS sequence"/>
</dbReference>
<dbReference type="GO" id="GO:0005829">
    <property type="term" value="C:cytosol"/>
    <property type="evidence" value="ECO:0007669"/>
    <property type="project" value="TreeGrafter"/>
</dbReference>
<dbReference type="InterPro" id="IPR029787">
    <property type="entry name" value="Nucleotide_cyclase"/>
</dbReference>
<keyword evidence="1 6" id="KW-0597">Phosphoprotein</keyword>
<dbReference type="AlphaFoldDB" id="A0A852WLS0"/>
<dbReference type="SMART" id="SM00448">
    <property type="entry name" value="REC"/>
    <property type="match status" value="1"/>
</dbReference>
<dbReference type="PROSITE" id="PS50125">
    <property type="entry name" value="GUANYLATE_CYCLASE_2"/>
    <property type="match status" value="1"/>
</dbReference>
<dbReference type="InterPro" id="IPR011006">
    <property type="entry name" value="CheY-like_superfamily"/>
</dbReference>
<evidence type="ECO:0000256" key="2">
    <source>
        <dbReference type="ARBA" id="ARBA00023012"/>
    </source>
</evidence>
<dbReference type="CDD" id="cd07302">
    <property type="entry name" value="CHD"/>
    <property type="match status" value="1"/>
</dbReference>
<proteinExistence type="predicted"/>
<evidence type="ECO:0000256" key="5">
    <source>
        <dbReference type="ARBA" id="ARBA00023163"/>
    </source>
</evidence>
<keyword evidence="10" id="KW-1185">Reference proteome</keyword>
<evidence type="ECO:0000259" key="7">
    <source>
        <dbReference type="PROSITE" id="PS50110"/>
    </source>
</evidence>
<dbReference type="SUPFAM" id="SSF52172">
    <property type="entry name" value="CheY-like"/>
    <property type="match status" value="1"/>
</dbReference>
<dbReference type="GO" id="GO:0000976">
    <property type="term" value="F:transcription cis-regulatory region binding"/>
    <property type="evidence" value="ECO:0007669"/>
    <property type="project" value="TreeGrafter"/>
</dbReference>
<dbReference type="GO" id="GO:0032993">
    <property type="term" value="C:protein-DNA complex"/>
    <property type="evidence" value="ECO:0007669"/>
    <property type="project" value="TreeGrafter"/>
</dbReference>
<dbReference type="Gene3D" id="3.40.50.2300">
    <property type="match status" value="1"/>
</dbReference>
<keyword evidence="2" id="KW-0902">Two-component regulatory system</keyword>
<evidence type="ECO:0000256" key="4">
    <source>
        <dbReference type="ARBA" id="ARBA00023125"/>
    </source>
</evidence>
<dbReference type="GO" id="GO:0006355">
    <property type="term" value="P:regulation of DNA-templated transcription"/>
    <property type="evidence" value="ECO:0007669"/>
    <property type="project" value="TreeGrafter"/>
</dbReference>
<dbReference type="PROSITE" id="PS50110">
    <property type="entry name" value="RESPONSE_REGULATORY"/>
    <property type="match status" value="1"/>
</dbReference>
<dbReference type="InterPro" id="IPR001054">
    <property type="entry name" value="A/G_cyclase"/>
</dbReference>
<evidence type="ECO:0000256" key="3">
    <source>
        <dbReference type="ARBA" id="ARBA00023015"/>
    </source>
</evidence>
<dbReference type="PANTHER" id="PTHR48111">
    <property type="entry name" value="REGULATOR OF RPOS"/>
    <property type="match status" value="1"/>
</dbReference>
<evidence type="ECO:0000313" key="10">
    <source>
        <dbReference type="Proteomes" id="UP000573599"/>
    </source>
</evidence>
<keyword evidence="3" id="KW-0805">Transcription regulation</keyword>
<feature type="modified residue" description="4-aspartylphosphate" evidence="6">
    <location>
        <position position="71"/>
    </location>
</feature>
<dbReference type="Pfam" id="PF00072">
    <property type="entry name" value="Response_reg"/>
    <property type="match status" value="1"/>
</dbReference>
<accession>A0A852WLS0</accession>
<dbReference type="GO" id="GO:0000156">
    <property type="term" value="F:phosphorelay response regulator activity"/>
    <property type="evidence" value="ECO:0007669"/>
    <property type="project" value="TreeGrafter"/>
</dbReference>
<organism evidence="9 10">
    <name type="scientific">Pedococcus badiiscoriae</name>
    <dbReference type="NCBI Taxonomy" id="642776"/>
    <lineage>
        <taxon>Bacteria</taxon>
        <taxon>Bacillati</taxon>
        <taxon>Actinomycetota</taxon>
        <taxon>Actinomycetes</taxon>
        <taxon>Micrococcales</taxon>
        <taxon>Intrasporangiaceae</taxon>
        <taxon>Pedococcus</taxon>
    </lineage>
</organism>
<protein>
    <submittedName>
        <fullName evidence="9">Class 3 adenylate cyclase</fullName>
    </submittedName>
</protein>